<feature type="compositionally biased region" description="Basic and acidic residues" evidence="8">
    <location>
        <begin position="528"/>
        <end position="541"/>
    </location>
</feature>
<dbReference type="PANTHER" id="PTHR23168:SF0">
    <property type="entry name" value="MITOTIC SPINDLE ASSEMBLY CHECKPOINT PROTEIN MAD1"/>
    <property type="match status" value="1"/>
</dbReference>
<dbReference type="Pfam" id="PF05557">
    <property type="entry name" value="MAD"/>
    <property type="match status" value="1"/>
</dbReference>
<dbReference type="InterPro" id="IPR008672">
    <property type="entry name" value="Mad1"/>
</dbReference>
<dbReference type="PANTHER" id="PTHR23168">
    <property type="entry name" value="MITOTIC SPINDLE ASSEMBLY CHECKPOINT PROTEIN MAD1 MITOTIC ARREST DEFICIENT-LIKE PROTEIN 1"/>
    <property type="match status" value="1"/>
</dbReference>
<evidence type="ECO:0000313" key="10">
    <source>
        <dbReference type="Proteomes" id="UP001432027"/>
    </source>
</evidence>
<keyword evidence="10" id="KW-1185">Reference proteome</keyword>
<evidence type="ECO:0000313" key="9">
    <source>
        <dbReference type="EMBL" id="GMS84248.1"/>
    </source>
</evidence>
<keyword evidence="5" id="KW-0539">Nucleus</keyword>
<comment type="subcellular location">
    <subcellularLocation>
        <location evidence="1">Nucleus</location>
    </subcellularLocation>
</comment>
<evidence type="ECO:0000256" key="1">
    <source>
        <dbReference type="ARBA" id="ARBA00004123"/>
    </source>
</evidence>
<feature type="non-terminal residue" evidence="9">
    <location>
        <position position="1"/>
    </location>
</feature>
<feature type="coiled-coil region" evidence="7">
    <location>
        <begin position="317"/>
        <end position="368"/>
    </location>
</feature>
<evidence type="ECO:0000256" key="6">
    <source>
        <dbReference type="ARBA" id="ARBA00023306"/>
    </source>
</evidence>
<evidence type="ECO:0000256" key="3">
    <source>
        <dbReference type="ARBA" id="ARBA00022618"/>
    </source>
</evidence>
<organism evidence="9 10">
    <name type="scientific">Pristionchus entomophagus</name>
    <dbReference type="NCBI Taxonomy" id="358040"/>
    <lineage>
        <taxon>Eukaryota</taxon>
        <taxon>Metazoa</taxon>
        <taxon>Ecdysozoa</taxon>
        <taxon>Nematoda</taxon>
        <taxon>Chromadorea</taxon>
        <taxon>Rhabditida</taxon>
        <taxon>Rhabditina</taxon>
        <taxon>Diplogasteromorpha</taxon>
        <taxon>Diplogasteroidea</taxon>
        <taxon>Neodiplogasteridae</taxon>
        <taxon>Pristionchus</taxon>
    </lineage>
</organism>
<gene>
    <name evidence="9" type="ORF">PENTCL1PPCAC_6423</name>
</gene>
<accession>A0AAV5SQ46</accession>
<sequence length="707" mass="80705">QMDASPLSESDSEISESTRVFNLKMEKDFMKAFPLRSEQKTSMGPPTSAVRGHQTFGKTPLLRGHVTASTPHSMKPHSSSTPIKFSLDESFVTGATAQNLSSKVAELTTELDLHKRKLERQSKELATAMERMDRYKVDAEELIRSHAELKKAKQRLEDDLRGAQLMEKTDNPLNSSYCTLINKWSTWLDWKDAQMMTMAAIMADARLWTEENRTLVANSHKSTEPKTLSQDEVILCANGSVQDFHGIHELPITQLVEEEEEINPNDTTIRDDNESVFMDQSVMEEVHNDSMNQSSRSLPPQDDIESNLESSILDSTMYEKDEKIDKLEFELNKAKEQMELYKGRTTRLAVMEEENESLKHRLKYLEDMHDQSIRDLHTSERLCEDRVAATMISPDGQKMERGEARSITQIMRAMQRKIDEWEEAYRRVEGEIQMAQNEAVVAKSDAEAARAHAEQISNDVGSVLAENNTLTAQLNEVRQQLEAVNRDRVEMAPLINDTVMTENVPTDAGDTTQIVHFQFNPLDQARQELREEQEERKRSMEGGEGPSVKRSRNEEDAEMEGLRRKLQIAESRCEKLSTHNTNSIRNFRHILLKVIGYDIKMKQEDSVQLSSIYDPLNQHFGFVVRDNLVEMIELADKPFEGPVRFQEEAEMWMGERGSVPAFLAACQLKLVEGTMVEPEEETLMYHNEPDDDLDPAAGPSFSILNED</sequence>
<evidence type="ECO:0000256" key="2">
    <source>
        <dbReference type="ARBA" id="ARBA00008029"/>
    </source>
</evidence>
<comment type="similarity">
    <text evidence="2">Belongs to the MAD1 family.</text>
</comment>
<dbReference type="GO" id="GO:0000776">
    <property type="term" value="C:kinetochore"/>
    <property type="evidence" value="ECO:0007669"/>
    <property type="project" value="TreeGrafter"/>
</dbReference>
<evidence type="ECO:0000256" key="8">
    <source>
        <dbReference type="SAM" id="MobiDB-lite"/>
    </source>
</evidence>
<keyword evidence="4" id="KW-0498">Mitosis</keyword>
<name>A0AAV5SQ46_9BILA</name>
<proteinExistence type="inferred from homology"/>
<keyword evidence="7" id="KW-0175">Coiled coil</keyword>
<comment type="caution">
    <text evidence="9">The sequence shown here is derived from an EMBL/GenBank/DDBJ whole genome shotgun (WGS) entry which is preliminary data.</text>
</comment>
<protein>
    <submittedName>
        <fullName evidence="9">Uncharacterized protein</fullName>
    </submittedName>
</protein>
<dbReference type="GO" id="GO:0051301">
    <property type="term" value="P:cell division"/>
    <property type="evidence" value="ECO:0007669"/>
    <property type="project" value="UniProtKB-KW"/>
</dbReference>
<evidence type="ECO:0000256" key="7">
    <source>
        <dbReference type="SAM" id="Coils"/>
    </source>
</evidence>
<feature type="region of interest" description="Disordered" evidence="8">
    <location>
        <begin position="686"/>
        <end position="707"/>
    </location>
</feature>
<evidence type="ECO:0000256" key="5">
    <source>
        <dbReference type="ARBA" id="ARBA00023242"/>
    </source>
</evidence>
<feature type="region of interest" description="Disordered" evidence="8">
    <location>
        <begin position="528"/>
        <end position="560"/>
    </location>
</feature>
<keyword evidence="3" id="KW-0132">Cell division</keyword>
<dbReference type="GO" id="GO:0005635">
    <property type="term" value="C:nuclear envelope"/>
    <property type="evidence" value="ECO:0007669"/>
    <property type="project" value="TreeGrafter"/>
</dbReference>
<dbReference type="AlphaFoldDB" id="A0AAV5SQ46"/>
<keyword evidence="6" id="KW-0131">Cell cycle</keyword>
<dbReference type="EMBL" id="BTSX01000002">
    <property type="protein sequence ID" value="GMS84248.1"/>
    <property type="molecule type" value="Genomic_DNA"/>
</dbReference>
<reference evidence="9" key="1">
    <citation type="submission" date="2023-10" db="EMBL/GenBank/DDBJ databases">
        <title>Genome assembly of Pristionchus species.</title>
        <authorList>
            <person name="Yoshida K."/>
            <person name="Sommer R.J."/>
        </authorList>
    </citation>
    <scope>NUCLEOTIDE SEQUENCE</scope>
    <source>
        <strain evidence="9">RS0144</strain>
    </source>
</reference>
<feature type="coiled-coil region" evidence="7">
    <location>
        <begin position="404"/>
        <end position="487"/>
    </location>
</feature>
<dbReference type="GO" id="GO:0072686">
    <property type="term" value="C:mitotic spindle"/>
    <property type="evidence" value="ECO:0007669"/>
    <property type="project" value="TreeGrafter"/>
</dbReference>
<dbReference type="GO" id="GO:0051315">
    <property type="term" value="P:attachment of mitotic spindle microtubules to kinetochore"/>
    <property type="evidence" value="ECO:0007669"/>
    <property type="project" value="TreeGrafter"/>
</dbReference>
<dbReference type="GO" id="GO:0007094">
    <property type="term" value="P:mitotic spindle assembly checkpoint signaling"/>
    <property type="evidence" value="ECO:0007669"/>
    <property type="project" value="InterPro"/>
</dbReference>
<dbReference type="Gene3D" id="3.30.457.60">
    <property type="match status" value="1"/>
</dbReference>
<dbReference type="Proteomes" id="UP001432027">
    <property type="component" value="Unassembled WGS sequence"/>
</dbReference>
<feature type="coiled-coil region" evidence="7">
    <location>
        <begin position="97"/>
        <end position="166"/>
    </location>
</feature>
<evidence type="ECO:0000256" key="4">
    <source>
        <dbReference type="ARBA" id="ARBA00022776"/>
    </source>
</evidence>